<dbReference type="Pfam" id="PF12464">
    <property type="entry name" value="Mac"/>
    <property type="match status" value="1"/>
</dbReference>
<dbReference type="InterPro" id="IPR024688">
    <property type="entry name" value="Mac_dom"/>
</dbReference>
<dbReference type="GO" id="GO:0008870">
    <property type="term" value="F:galactoside O-acetyltransferase activity"/>
    <property type="evidence" value="ECO:0007669"/>
    <property type="project" value="TreeGrafter"/>
</dbReference>
<evidence type="ECO:0000259" key="8">
    <source>
        <dbReference type="SMART" id="SM01266"/>
    </source>
</evidence>
<dbReference type="InterPro" id="IPR039369">
    <property type="entry name" value="LacA-like"/>
</dbReference>
<proteinExistence type="inferred from homology"/>
<evidence type="ECO:0000256" key="3">
    <source>
        <dbReference type="ARBA" id="ARBA00022679"/>
    </source>
</evidence>
<feature type="domain" description="Maltose/galactoside acetyltransferase" evidence="8">
    <location>
        <begin position="4"/>
        <end position="59"/>
    </location>
</feature>
<dbReference type="SMART" id="SM01266">
    <property type="entry name" value="Mac"/>
    <property type="match status" value="1"/>
</dbReference>
<evidence type="ECO:0000256" key="1">
    <source>
        <dbReference type="ARBA" id="ARBA00007274"/>
    </source>
</evidence>
<keyword evidence="2" id="KW-0536">Nodulation</keyword>
<dbReference type="AlphaFoldDB" id="A0A380TM18"/>
<reference evidence="9 10" key="1">
    <citation type="submission" date="2018-06" db="EMBL/GenBank/DDBJ databases">
        <authorList>
            <consortium name="Pathogen Informatics"/>
            <person name="Doyle S."/>
        </authorList>
    </citation>
    <scope>NUCLEOTIDE SEQUENCE [LARGE SCALE GENOMIC DNA]</scope>
    <source>
        <strain evidence="9 10">NCTC10801</strain>
    </source>
</reference>
<gene>
    <name evidence="9" type="primary">lacA</name>
    <name evidence="9" type="ORF">NCTC10801_00068</name>
</gene>
<comment type="similarity">
    <text evidence="1 7">Belongs to the transferase hexapeptide repeat family.</text>
</comment>
<dbReference type="Proteomes" id="UP000254649">
    <property type="component" value="Unassembled WGS sequence"/>
</dbReference>
<dbReference type="InterPro" id="IPR011004">
    <property type="entry name" value="Trimer_LpxA-like_sf"/>
</dbReference>
<dbReference type="Pfam" id="PF00132">
    <property type="entry name" value="Hexapep"/>
    <property type="match status" value="1"/>
</dbReference>
<dbReference type="PANTHER" id="PTHR43017:SF1">
    <property type="entry name" value="ACETYLTRANSFERASE YJL218W-RELATED"/>
    <property type="match status" value="1"/>
</dbReference>
<accession>A0A380TM18</accession>
<keyword evidence="5 7" id="KW-0012">Acyltransferase</keyword>
<evidence type="ECO:0000313" key="9">
    <source>
        <dbReference type="EMBL" id="SUT87155.1"/>
    </source>
</evidence>
<dbReference type="CDD" id="cd03357">
    <property type="entry name" value="LbH_MAT_GAT"/>
    <property type="match status" value="1"/>
</dbReference>
<name>A0A380TM18_9PAST</name>
<organism evidence="9 10">
    <name type="scientific">[Actinobacillus] rossii</name>
    <dbReference type="NCBI Taxonomy" id="123820"/>
    <lineage>
        <taxon>Bacteria</taxon>
        <taxon>Pseudomonadati</taxon>
        <taxon>Pseudomonadota</taxon>
        <taxon>Gammaproteobacteria</taxon>
        <taxon>Pasteurellales</taxon>
        <taxon>Pasteurellaceae</taxon>
    </lineage>
</organism>
<dbReference type="EMBL" id="UFRQ01000003">
    <property type="protein sequence ID" value="SUT87155.1"/>
    <property type="molecule type" value="Genomic_DNA"/>
</dbReference>
<evidence type="ECO:0000256" key="4">
    <source>
        <dbReference type="ARBA" id="ARBA00022737"/>
    </source>
</evidence>
<comment type="function">
    <text evidence="6">Acetyltransferase implicated in the O-acetylation of Nod factors.</text>
</comment>
<dbReference type="Gene3D" id="2.160.10.10">
    <property type="entry name" value="Hexapeptide repeat proteins"/>
    <property type="match status" value="1"/>
</dbReference>
<evidence type="ECO:0000256" key="2">
    <source>
        <dbReference type="ARBA" id="ARBA00022458"/>
    </source>
</evidence>
<evidence type="ECO:0000313" key="10">
    <source>
        <dbReference type="Proteomes" id="UP000254649"/>
    </source>
</evidence>
<evidence type="ECO:0000256" key="6">
    <source>
        <dbReference type="ARBA" id="ARBA00055587"/>
    </source>
</evidence>
<keyword evidence="10" id="KW-1185">Reference proteome</keyword>
<evidence type="ECO:0000256" key="5">
    <source>
        <dbReference type="ARBA" id="ARBA00023315"/>
    </source>
</evidence>
<dbReference type="SUPFAM" id="SSF51161">
    <property type="entry name" value="Trimeric LpxA-like enzymes"/>
    <property type="match status" value="1"/>
</dbReference>
<dbReference type="FunFam" id="2.160.10.10:FF:000025">
    <property type="entry name" value="Hexapeptide-repeat containing-acetyltransferase"/>
    <property type="match status" value="1"/>
</dbReference>
<dbReference type="PANTHER" id="PTHR43017">
    <property type="entry name" value="GALACTOSIDE O-ACETYLTRANSFERASE"/>
    <property type="match status" value="1"/>
</dbReference>
<sequence length="200" mass="22177">MNDLERMKAGLAHQPYHPDMSAARLKIKEMLFDYNNVLRPSQKAERTALIKQIIGKTKNNIKVNPPFFCDYGFQIEVGENFFANYGCTMLDSGGIQIGDNVMFGPNVSLYSVEHPLHPELRNAEWEQGQKITIGNNVWISGSVTIIGGVTIGDNVVIGAGAVVTKDIPANSLAVGNPCRVLRDITDADREFYCRTYLQNV</sequence>
<dbReference type="EC" id="2.3.1.-" evidence="7"/>
<protein>
    <recommendedName>
        <fullName evidence="7">Acetyltransferase</fullName>
        <ecNumber evidence="7">2.3.1.-</ecNumber>
    </recommendedName>
</protein>
<keyword evidence="3 7" id="KW-0808">Transferase</keyword>
<evidence type="ECO:0000256" key="7">
    <source>
        <dbReference type="RuleBase" id="RU367021"/>
    </source>
</evidence>
<dbReference type="InterPro" id="IPR001451">
    <property type="entry name" value="Hexapep"/>
</dbReference>
<keyword evidence="4" id="KW-0677">Repeat</keyword>